<dbReference type="InterPro" id="IPR048000">
    <property type="entry name" value="TnsA-like"/>
</dbReference>
<evidence type="ECO:0008006" key="3">
    <source>
        <dbReference type="Google" id="ProtNLM"/>
    </source>
</evidence>
<dbReference type="AlphaFoldDB" id="A0A1H4L6S4"/>
<evidence type="ECO:0000313" key="2">
    <source>
        <dbReference type="Proteomes" id="UP000183561"/>
    </source>
</evidence>
<dbReference type="RefSeq" id="WP_167372135.1">
    <property type="nucleotide sequence ID" value="NZ_FNSV01000005.1"/>
</dbReference>
<sequence length="266" mass="29776">MLDGQVGQAGSAGDFEAVFVTESGVERRVPWEWLPEVIGELGRPARSFPSYRGQRKFPGWYWSSTMGRRIGFESWVERDHLVTLDFDASVVRIVSQPFWLLWPHGGKQRRHAPDFLVSSADGGVLVLDSRRCELIGERDREALETAGRACAALGWRYAVWDRLDGVVVNNQRWLAGYRHPRCFDEPVAARLLEVFQLPRPLVEGAELVGDPLGTLPVLYHLMWRQLLVADLSVVLSHRTVVRCAPPVANLARVANLADELAAGGRS</sequence>
<gene>
    <name evidence="1" type="ORF">SAMN04490239_1104</name>
</gene>
<proteinExistence type="predicted"/>
<organism evidence="1 2">
    <name type="scientific">Rhodococcus koreensis</name>
    <dbReference type="NCBI Taxonomy" id="99653"/>
    <lineage>
        <taxon>Bacteria</taxon>
        <taxon>Bacillati</taxon>
        <taxon>Actinomycetota</taxon>
        <taxon>Actinomycetes</taxon>
        <taxon>Mycobacteriales</taxon>
        <taxon>Nocardiaceae</taxon>
        <taxon>Rhodococcus</taxon>
    </lineage>
</organism>
<keyword evidence="2" id="KW-1185">Reference proteome</keyword>
<name>A0A1H4L6S4_9NOCA</name>
<dbReference type="EMBL" id="FNSV01000005">
    <property type="protein sequence ID" value="SEB66035.1"/>
    <property type="molecule type" value="Genomic_DNA"/>
</dbReference>
<dbReference type="NCBIfam" id="NF033179">
    <property type="entry name" value="TnsA_like_Actin"/>
    <property type="match status" value="1"/>
</dbReference>
<dbReference type="Proteomes" id="UP000183561">
    <property type="component" value="Unassembled WGS sequence"/>
</dbReference>
<accession>A0A1H4L6S4</accession>
<protein>
    <recommendedName>
        <fullName evidence="3">TnsA endonuclease N terminal</fullName>
    </recommendedName>
</protein>
<reference evidence="2" key="1">
    <citation type="submission" date="2016-10" db="EMBL/GenBank/DDBJ databases">
        <authorList>
            <person name="Varghese N."/>
            <person name="Submissions S."/>
        </authorList>
    </citation>
    <scope>NUCLEOTIDE SEQUENCE [LARGE SCALE GENOMIC DNA]</scope>
    <source>
        <strain evidence="2">DSM 44498</strain>
    </source>
</reference>
<evidence type="ECO:0000313" key="1">
    <source>
        <dbReference type="EMBL" id="SEB66035.1"/>
    </source>
</evidence>